<dbReference type="AlphaFoldDB" id="A0A9P8C0L7"/>
<dbReference type="GO" id="GO:0016020">
    <property type="term" value="C:membrane"/>
    <property type="evidence" value="ECO:0007669"/>
    <property type="project" value="UniProtKB-SubCell"/>
</dbReference>
<comment type="subcellular location">
    <subcellularLocation>
        <location evidence="1">Membrane</location>
    </subcellularLocation>
</comment>
<keyword evidence="3 6" id="KW-0812">Transmembrane</keyword>
<keyword evidence="5 6" id="KW-0472">Membrane</keyword>
<gene>
    <name evidence="8" type="ORF">BJ875DRAFT_475073</name>
</gene>
<evidence type="ECO:0000256" key="1">
    <source>
        <dbReference type="ARBA" id="ARBA00004370"/>
    </source>
</evidence>
<organism evidence="8 9">
    <name type="scientific">Amylocarpus encephaloides</name>
    <dbReference type="NCBI Taxonomy" id="45428"/>
    <lineage>
        <taxon>Eukaryota</taxon>
        <taxon>Fungi</taxon>
        <taxon>Dikarya</taxon>
        <taxon>Ascomycota</taxon>
        <taxon>Pezizomycotina</taxon>
        <taxon>Leotiomycetes</taxon>
        <taxon>Helotiales</taxon>
        <taxon>Helotiales incertae sedis</taxon>
        <taxon>Amylocarpus</taxon>
    </lineage>
</organism>
<evidence type="ECO:0000313" key="9">
    <source>
        <dbReference type="Proteomes" id="UP000824998"/>
    </source>
</evidence>
<dbReference type="Proteomes" id="UP000824998">
    <property type="component" value="Unassembled WGS sequence"/>
</dbReference>
<dbReference type="Pfam" id="PF04884">
    <property type="entry name" value="UVB_sens_prot"/>
    <property type="match status" value="1"/>
</dbReference>
<evidence type="ECO:0000256" key="5">
    <source>
        <dbReference type="ARBA" id="ARBA00023136"/>
    </source>
</evidence>
<dbReference type="InterPro" id="IPR006968">
    <property type="entry name" value="RUS_fam"/>
</dbReference>
<protein>
    <submittedName>
        <fullName evidence="8">Vitamin B6 photo-protection and homoeostasis-domain-containing protein</fullName>
    </submittedName>
</protein>
<evidence type="ECO:0000256" key="3">
    <source>
        <dbReference type="ARBA" id="ARBA00022692"/>
    </source>
</evidence>
<keyword evidence="4 6" id="KW-1133">Transmembrane helix</keyword>
<feature type="transmembrane region" description="Helical" evidence="6">
    <location>
        <begin position="214"/>
        <end position="231"/>
    </location>
</feature>
<evidence type="ECO:0000256" key="6">
    <source>
        <dbReference type="SAM" id="Phobius"/>
    </source>
</evidence>
<comment type="similarity">
    <text evidence="2">Belongs to the RUS1 family.</text>
</comment>
<feature type="domain" description="Protein root UVB sensitive/RUS" evidence="7">
    <location>
        <begin position="46"/>
        <end position="276"/>
    </location>
</feature>
<proteinExistence type="inferred from homology"/>
<dbReference type="PANTHER" id="PTHR12770:SF31">
    <property type="entry name" value="RUS FAMILY MEMBER 1"/>
    <property type="match status" value="1"/>
</dbReference>
<dbReference type="InterPro" id="IPR054549">
    <property type="entry name" value="UVB_sens_RUS_dom"/>
</dbReference>
<dbReference type="OrthoDB" id="364779at2759"/>
<dbReference type="PANTHER" id="PTHR12770">
    <property type="entry name" value="RUS1 FAMILY PROTEIN C16ORF58"/>
    <property type="match status" value="1"/>
</dbReference>
<reference evidence="8" key="1">
    <citation type="journal article" date="2021" name="IMA Fungus">
        <title>Genomic characterization of three marine fungi, including Emericellopsis atlantica sp. nov. with signatures of a generalist lifestyle and marine biomass degradation.</title>
        <authorList>
            <person name="Hagestad O.C."/>
            <person name="Hou L."/>
            <person name="Andersen J.H."/>
            <person name="Hansen E.H."/>
            <person name="Altermark B."/>
            <person name="Li C."/>
            <person name="Kuhnert E."/>
            <person name="Cox R.J."/>
            <person name="Crous P.W."/>
            <person name="Spatafora J.W."/>
            <person name="Lail K."/>
            <person name="Amirebrahimi M."/>
            <person name="Lipzen A."/>
            <person name="Pangilinan J."/>
            <person name="Andreopoulos W."/>
            <person name="Hayes R.D."/>
            <person name="Ng V."/>
            <person name="Grigoriev I.V."/>
            <person name="Jackson S.A."/>
            <person name="Sutton T.D.S."/>
            <person name="Dobson A.D.W."/>
            <person name="Rama T."/>
        </authorList>
    </citation>
    <scope>NUCLEOTIDE SEQUENCE</scope>
    <source>
        <strain evidence="8">TRa018bII</strain>
    </source>
</reference>
<name>A0A9P8C0L7_9HELO</name>
<sequence length="465" mass="51528">MSQTTPKHPPVVLSEFNEAKEIVAIYTTGDHGGLKVERPKASGGHARSILNAFLPAGYPHSVSHDYLEYQIYDSLQAFSSSIAGLLSNRAVLEGIGVGSTHTTPTHALLLSVLQDSLGRIATILFAHRLGRSLEPECKTYRLLADIFNDSAMVLDCLSPALPKPTRVALLAFSSCLRSLCGVAAGSSKASLSSHFAIQGNLGELNAKDSSQETIISLLGMLVGSLVVGHITTKWETWISLIFLLAIHLGTNYLAVRAVSMRTLNRQRSNIVFSEAIEVAVTSKEAESPGLELLKPEEVSLRERIFEKDGVLRWQGGRALGYCRIGVSLEALYMFFMQYRTSKDAQLSLPLPNFHELLAIYNEQGYIMMCDGSSSNFLIVIKEKSSNTTLLLAWVHALYHAKYWHRERREGESHLKTLWRTKKTVQALFLRHHLIRTLDDIGWEIENGALETTSGTRVGTYFINKE</sequence>
<comment type="caution">
    <text evidence="8">The sequence shown here is derived from an EMBL/GenBank/DDBJ whole genome shotgun (WGS) entry which is preliminary data.</text>
</comment>
<dbReference type="EMBL" id="MU251780">
    <property type="protein sequence ID" value="KAG9229349.1"/>
    <property type="molecule type" value="Genomic_DNA"/>
</dbReference>
<keyword evidence="9" id="KW-1185">Reference proteome</keyword>
<evidence type="ECO:0000313" key="8">
    <source>
        <dbReference type="EMBL" id="KAG9229349.1"/>
    </source>
</evidence>
<evidence type="ECO:0000256" key="4">
    <source>
        <dbReference type="ARBA" id="ARBA00022989"/>
    </source>
</evidence>
<accession>A0A9P8C0L7</accession>
<feature type="transmembrane region" description="Helical" evidence="6">
    <location>
        <begin position="237"/>
        <end position="258"/>
    </location>
</feature>
<evidence type="ECO:0000256" key="2">
    <source>
        <dbReference type="ARBA" id="ARBA00007558"/>
    </source>
</evidence>
<evidence type="ECO:0000259" key="7">
    <source>
        <dbReference type="Pfam" id="PF04884"/>
    </source>
</evidence>